<name>A0A9P5MVR4_9AGAM</name>
<organism evidence="3 4">
    <name type="scientific">Russula ochroleuca</name>
    <dbReference type="NCBI Taxonomy" id="152965"/>
    <lineage>
        <taxon>Eukaryota</taxon>
        <taxon>Fungi</taxon>
        <taxon>Dikarya</taxon>
        <taxon>Basidiomycota</taxon>
        <taxon>Agaricomycotina</taxon>
        <taxon>Agaricomycetes</taxon>
        <taxon>Russulales</taxon>
        <taxon>Russulaceae</taxon>
        <taxon>Russula</taxon>
    </lineage>
</organism>
<evidence type="ECO:0000256" key="1">
    <source>
        <dbReference type="SAM" id="MobiDB-lite"/>
    </source>
</evidence>
<keyword evidence="2" id="KW-0472">Membrane</keyword>
<keyword evidence="2" id="KW-0812">Transmembrane</keyword>
<comment type="caution">
    <text evidence="3">The sequence shown here is derived from an EMBL/GenBank/DDBJ whole genome shotgun (WGS) entry which is preliminary data.</text>
</comment>
<keyword evidence="4" id="KW-1185">Reference proteome</keyword>
<reference evidence="3" key="2">
    <citation type="journal article" date="2020" name="Nat. Commun.">
        <title>Large-scale genome sequencing of mycorrhizal fungi provides insights into the early evolution of symbiotic traits.</title>
        <authorList>
            <person name="Miyauchi S."/>
            <person name="Kiss E."/>
            <person name="Kuo A."/>
            <person name="Drula E."/>
            <person name="Kohler A."/>
            <person name="Sanchez-Garcia M."/>
            <person name="Morin E."/>
            <person name="Andreopoulos B."/>
            <person name="Barry K.W."/>
            <person name="Bonito G."/>
            <person name="Buee M."/>
            <person name="Carver A."/>
            <person name="Chen C."/>
            <person name="Cichocki N."/>
            <person name="Clum A."/>
            <person name="Culley D."/>
            <person name="Crous P.W."/>
            <person name="Fauchery L."/>
            <person name="Girlanda M."/>
            <person name="Hayes R.D."/>
            <person name="Keri Z."/>
            <person name="LaButti K."/>
            <person name="Lipzen A."/>
            <person name="Lombard V."/>
            <person name="Magnuson J."/>
            <person name="Maillard F."/>
            <person name="Murat C."/>
            <person name="Nolan M."/>
            <person name="Ohm R.A."/>
            <person name="Pangilinan J."/>
            <person name="Pereira M.F."/>
            <person name="Perotto S."/>
            <person name="Peter M."/>
            <person name="Pfister S."/>
            <person name="Riley R."/>
            <person name="Sitrit Y."/>
            <person name="Stielow J.B."/>
            <person name="Szollosi G."/>
            <person name="Zifcakova L."/>
            <person name="Stursova M."/>
            <person name="Spatafora J.W."/>
            <person name="Tedersoo L."/>
            <person name="Vaario L.M."/>
            <person name="Yamada A."/>
            <person name="Yan M."/>
            <person name="Wang P."/>
            <person name="Xu J."/>
            <person name="Bruns T."/>
            <person name="Baldrian P."/>
            <person name="Vilgalys R."/>
            <person name="Dunand C."/>
            <person name="Henrissat B."/>
            <person name="Grigoriev I.V."/>
            <person name="Hibbett D."/>
            <person name="Nagy L.G."/>
            <person name="Martin F.M."/>
        </authorList>
    </citation>
    <scope>NUCLEOTIDE SEQUENCE</scope>
    <source>
        <strain evidence="3">Prilba</strain>
    </source>
</reference>
<gene>
    <name evidence="3" type="ORF">DFH94DRAFT_740300</name>
</gene>
<sequence length="436" mass="46405">MELSSSLGGLSVRTVRDAHLPAMDPSTVVSQHSSPSSALPSPPDSPGSISSSPSFSSSFFFSSVAASPPHNHMEQDREPAQGLIIPSLTLPAALRQPTPYGKTVGDVRILVFGSADPGASSIAGMLLEDNEDVVDVMPSEVTHNGHVVRASTDWAEHRDAHGLEKFEPTHNVEIIDISKHASADETDNAIAHILAIIQEPFRDLLDVIDPACPPSALLSNLISSSTSSPLYTALVVSPSAVSSRYRAIIDGLGAHIPVILLPSTGLPRARLPISAFRPSSVHALRTGIFRCPETLSLLRSEAADRFLRWREIERAASTVHESRSNARTQQGVAWDKAAWETEWDATLSRDVARRLRENTTTSPPPSSQANAKNAPCTPPILDPFHIPSLVMCSLALLTPLKDGIAQMNLSGKRLGIVLAGTLCAGVGIGLALRAGF</sequence>
<feature type="compositionally biased region" description="Low complexity" evidence="1">
    <location>
        <begin position="25"/>
        <end position="39"/>
    </location>
</feature>
<dbReference type="Proteomes" id="UP000759537">
    <property type="component" value="Unassembled WGS sequence"/>
</dbReference>
<dbReference type="OrthoDB" id="3350156at2759"/>
<evidence type="ECO:0000313" key="4">
    <source>
        <dbReference type="Proteomes" id="UP000759537"/>
    </source>
</evidence>
<evidence type="ECO:0000313" key="3">
    <source>
        <dbReference type="EMBL" id="KAF8480096.1"/>
    </source>
</evidence>
<feature type="transmembrane region" description="Helical" evidence="2">
    <location>
        <begin position="414"/>
        <end position="432"/>
    </location>
</feature>
<evidence type="ECO:0000256" key="2">
    <source>
        <dbReference type="SAM" id="Phobius"/>
    </source>
</evidence>
<reference evidence="3" key="1">
    <citation type="submission" date="2019-10" db="EMBL/GenBank/DDBJ databases">
        <authorList>
            <consortium name="DOE Joint Genome Institute"/>
            <person name="Kuo A."/>
            <person name="Miyauchi S."/>
            <person name="Kiss E."/>
            <person name="Drula E."/>
            <person name="Kohler A."/>
            <person name="Sanchez-Garcia M."/>
            <person name="Andreopoulos B."/>
            <person name="Barry K.W."/>
            <person name="Bonito G."/>
            <person name="Buee M."/>
            <person name="Carver A."/>
            <person name="Chen C."/>
            <person name="Cichocki N."/>
            <person name="Clum A."/>
            <person name="Culley D."/>
            <person name="Crous P.W."/>
            <person name="Fauchery L."/>
            <person name="Girlanda M."/>
            <person name="Hayes R."/>
            <person name="Keri Z."/>
            <person name="LaButti K."/>
            <person name="Lipzen A."/>
            <person name="Lombard V."/>
            <person name="Magnuson J."/>
            <person name="Maillard F."/>
            <person name="Morin E."/>
            <person name="Murat C."/>
            <person name="Nolan M."/>
            <person name="Ohm R."/>
            <person name="Pangilinan J."/>
            <person name="Pereira M."/>
            <person name="Perotto S."/>
            <person name="Peter M."/>
            <person name="Riley R."/>
            <person name="Sitrit Y."/>
            <person name="Stielow B."/>
            <person name="Szollosi G."/>
            <person name="Zifcakova L."/>
            <person name="Stursova M."/>
            <person name="Spatafora J.W."/>
            <person name="Tedersoo L."/>
            <person name="Vaario L.-M."/>
            <person name="Yamada A."/>
            <person name="Yan M."/>
            <person name="Wang P."/>
            <person name="Xu J."/>
            <person name="Bruns T."/>
            <person name="Baldrian P."/>
            <person name="Vilgalys R."/>
            <person name="Henrissat B."/>
            <person name="Grigoriev I.V."/>
            <person name="Hibbett D."/>
            <person name="Nagy L.G."/>
            <person name="Martin F.M."/>
        </authorList>
    </citation>
    <scope>NUCLEOTIDE SEQUENCE</scope>
    <source>
        <strain evidence="3">Prilba</strain>
    </source>
</reference>
<proteinExistence type="predicted"/>
<dbReference type="EMBL" id="WHVB01000008">
    <property type="protein sequence ID" value="KAF8480096.1"/>
    <property type="molecule type" value="Genomic_DNA"/>
</dbReference>
<dbReference type="AlphaFoldDB" id="A0A9P5MVR4"/>
<keyword evidence="2" id="KW-1133">Transmembrane helix</keyword>
<feature type="region of interest" description="Disordered" evidence="1">
    <location>
        <begin position="18"/>
        <end position="51"/>
    </location>
</feature>
<protein>
    <submittedName>
        <fullName evidence="3">Uncharacterized protein</fullName>
    </submittedName>
</protein>
<accession>A0A9P5MVR4</accession>